<proteinExistence type="predicted"/>
<dbReference type="EMBL" id="JAHWGI010001002">
    <property type="protein sequence ID" value="KAK3920456.1"/>
    <property type="molecule type" value="Genomic_DNA"/>
</dbReference>
<protein>
    <submittedName>
        <fullName evidence="1">Zinc finger matrin-type protein 5</fullName>
    </submittedName>
</protein>
<evidence type="ECO:0000313" key="2">
    <source>
        <dbReference type="Proteomes" id="UP001219518"/>
    </source>
</evidence>
<reference evidence="1" key="1">
    <citation type="submission" date="2021-07" db="EMBL/GenBank/DDBJ databases">
        <authorList>
            <person name="Catto M.A."/>
            <person name="Jacobson A."/>
            <person name="Kennedy G."/>
            <person name="Labadie P."/>
            <person name="Hunt B.G."/>
            <person name="Srinivasan R."/>
        </authorList>
    </citation>
    <scope>NUCLEOTIDE SEQUENCE</scope>
    <source>
        <strain evidence="1">PL_HMW_Pooled</strain>
        <tissue evidence="1">Head</tissue>
    </source>
</reference>
<name>A0AAE1HFL2_9NEOP</name>
<dbReference type="AlphaFoldDB" id="A0AAE1HFL2"/>
<sequence>MDKNNDSIKPYRAAVEDDWPRPPVVVAGAGPRTNSLTKTRCTFPVMPALSTYSSNRVSRPRRPYFSHPQDHLFSDTSFAFDFRTYHLHRQFSEDSGFSSCGSSASSLADDLETCGRPFAKSPALSNWSKSNSGWRNSSQNCRLQSGTVASVLAAGVSDSEETDFCESDDEGSDGVFDSLLVIGKNKVKGSRFSSTGTCEVSSVTQFSQDVYYQNDSIQLKHCGRNILDLGTNLRTQFPLKATQLPEKNLPSFLQNRSQYHRLGTFGTVEELCFANCIKQCGFTFPIPSD</sequence>
<keyword evidence="2" id="KW-1185">Reference proteome</keyword>
<gene>
    <name evidence="1" type="ORF">KUF71_009727</name>
</gene>
<organism evidence="1 2">
    <name type="scientific">Frankliniella fusca</name>
    <dbReference type="NCBI Taxonomy" id="407009"/>
    <lineage>
        <taxon>Eukaryota</taxon>
        <taxon>Metazoa</taxon>
        <taxon>Ecdysozoa</taxon>
        <taxon>Arthropoda</taxon>
        <taxon>Hexapoda</taxon>
        <taxon>Insecta</taxon>
        <taxon>Pterygota</taxon>
        <taxon>Neoptera</taxon>
        <taxon>Paraneoptera</taxon>
        <taxon>Thysanoptera</taxon>
        <taxon>Terebrantia</taxon>
        <taxon>Thripoidea</taxon>
        <taxon>Thripidae</taxon>
        <taxon>Frankliniella</taxon>
    </lineage>
</organism>
<evidence type="ECO:0000313" key="1">
    <source>
        <dbReference type="EMBL" id="KAK3920456.1"/>
    </source>
</evidence>
<comment type="caution">
    <text evidence="1">The sequence shown here is derived from an EMBL/GenBank/DDBJ whole genome shotgun (WGS) entry which is preliminary data.</text>
</comment>
<dbReference type="Proteomes" id="UP001219518">
    <property type="component" value="Unassembled WGS sequence"/>
</dbReference>
<accession>A0AAE1HFL2</accession>
<reference evidence="1" key="2">
    <citation type="journal article" date="2023" name="BMC Genomics">
        <title>Pest status, molecular evolution, and epigenetic factors derived from the genome assembly of Frankliniella fusca, a thysanopteran phytovirus vector.</title>
        <authorList>
            <person name="Catto M.A."/>
            <person name="Labadie P.E."/>
            <person name="Jacobson A.L."/>
            <person name="Kennedy G.G."/>
            <person name="Srinivasan R."/>
            <person name="Hunt B.G."/>
        </authorList>
    </citation>
    <scope>NUCLEOTIDE SEQUENCE</scope>
    <source>
        <strain evidence="1">PL_HMW_Pooled</strain>
    </source>
</reference>